<reference evidence="2" key="1">
    <citation type="submission" date="2021-05" db="EMBL/GenBank/DDBJ databases">
        <authorList>
            <person name="Arsene-Ploetze F."/>
        </authorList>
    </citation>
    <scope>NUCLEOTIDE SEQUENCE</scope>
    <source>
        <strain evidence="2">DSM 42138</strain>
    </source>
</reference>
<dbReference type="AlphaFoldDB" id="A0A9W4E735"/>
<keyword evidence="3" id="KW-1185">Reference proteome</keyword>
<dbReference type="Proteomes" id="UP001152519">
    <property type="component" value="Unassembled WGS sequence"/>
</dbReference>
<name>A0A9W4E735_9ACTN</name>
<feature type="domain" description="DinB-like" evidence="1">
    <location>
        <begin position="16"/>
        <end position="159"/>
    </location>
</feature>
<proteinExistence type="predicted"/>
<dbReference type="EMBL" id="CAJSLV010000055">
    <property type="protein sequence ID" value="CAG6394326.1"/>
    <property type="molecule type" value="Genomic_DNA"/>
</dbReference>
<dbReference type="InterPro" id="IPR034660">
    <property type="entry name" value="DinB/YfiT-like"/>
</dbReference>
<protein>
    <recommendedName>
        <fullName evidence="1">DinB-like domain-containing protein</fullName>
    </recommendedName>
</protein>
<dbReference type="Pfam" id="PF12867">
    <property type="entry name" value="DinB_2"/>
    <property type="match status" value="1"/>
</dbReference>
<gene>
    <name evidence="2" type="ORF">SCOCK_260020</name>
</gene>
<dbReference type="SUPFAM" id="SSF109854">
    <property type="entry name" value="DinB/YfiT-like putative metalloenzymes"/>
    <property type="match status" value="1"/>
</dbReference>
<dbReference type="RefSeq" id="WP_251490609.1">
    <property type="nucleotide sequence ID" value="NZ_CAJSLV010000055.1"/>
</dbReference>
<comment type="caution">
    <text evidence="2">The sequence shown here is derived from an EMBL/GenBank/DDBJ whole genome shotgun (WGS) entry which is preliminary data.</text>
</comment>
<sequence>MNTAELLEDGYGRIKEAVHEAVEGLTADELADRLDPAANSVGWLVWHLTRVQDDHVAGVAGRPQTWTQEGWDERFDLPFDSSEIGYGQSSHQVGEVTVASGDLLTGYYDAVHEQTLAFLRGLTDADLDRIVDRRWSPPVTLGVRLLSVVNDDLQHAGQAAFLRGHLLRRRG</sequence>
<accession>A0A9W4E735</accession>
<dbReference type="InterPro" id="IPR024775">
    <property type="entry name" value="DinB-like"/>
</dbReference>
<evidence type="ECO:0000313" key="3">
    <source>
        <dbReference type="Proteomes" id="UP001152519"/>
    </source>
</evidence>
<dbReference type="Gene3D" id="1.20.120.450">
    <property type="entry name" value="dinb family like domain"/>
    <property type="match status" value="1"/>
</dbReference>
<dbReference type="NCBIfam" id="NF047843">
    <property type="entry name" value="MST_Rv0443"/>
    <property type="match status" value="1"/>
</dbReference>
<evidence type="ECO:0000259" key="1">
    <source>
        <dbReference type="Pfam" id="PF12867"/>
    </source>
</evidence>
<evidence type="ECO:0000313" key="2">
    <source>
        <dbReference type="EMBL" id="CAG6394326.1"/>
    </source>
</evidence>
<organism evidence="2 3">
    <name type="scientific">Actinacidiphila cocklensis</name>
    <dbReference type="NCBI Taxonomy" id="887465"/>
    <lineage>
        <taxon>Bacteria</taxon>
        <taxon>Bacillati</taxon>
        <taxon>Actinomycetota</taxon>
        <taxon>Actinomycetes</taxon>
        <taxon>Kitasatosporales</taxon>
        <taxon>Streptomycetaceae</taxon>
        <taxon>Actinacidiphila</taxon>
    </lineage>
</organism>